<sequence length="107" mass="12055">MVAVGLVASIFNNQSWEQVISTSIEVGNFLESFGQFGVELLTTDGKIILYLHENGPTRVKELMLASKSSYRGFYLAFERLKEKDIISAVTDSKDRRVRVVQLIKTIV</sequence>
<proteinExistence type="predicted"/>
<evidence type="ECO:0000313" key="2">
    <source>
        <dbReference type="Proteomes" id="UP000253727"/>
    </source>
</evidence>
<dbReference type="InterPro" id="IPR036390">
    <property type="entry name" value="WH_DNA-bd_sf"/>
</dbReference>
<dbReference type="Proteomes" id="UP000253727">
    <property type="component" value="Unassembled WGS sequence"/>
</dbReference>
<comment type="caution">
    <text evidence="1">The sequence shown here is derived from an EMBL/GenBank/DDBJ whole genome shotgun (WGS) entry which is preliminary data.</text>
</comment>
<accession>A0A369QDA5</accession>
<evidence type="ECO:0008006" key="3">
    <source>
        <dbReference type="Google" id="ProtNLM"/>
    </source>
</evidence>
<keyword evidence="2" id="KW-1185">Reference proteome</keyword>
<evidence type="ECO:0000313" key="1">
    <source>
        <dbReference type="EMBL" id="RDC60899.1"/>
    </source>
</evidence>
<organism evidence="1 2">
    <name type="scientific">Alteripontixanthobacter maritimus</name>
    <dbReference type="NCBI Taxonomy" id="2161824"/>
    <lineage>
        <taxon>Bacteria</taxon>
        <taxon>Pseudomonadati</taxon>
        <taxon>Pseudomonadota</taxon>
        <taxon>Alphaproteobacteria</taxon>
        <taxon>Sphingomonadales</taxon>
        <taxon>Erythrobacteraceae</taxon>
        <taxon>Alteripontixanthobacter</taxon>
    </lineage>
</organism>
<dbReference type="InterPro" id="IPR036388">
    <property type="entry name" value="WH-like_DNA-bd_sf"/>
</dbReference>
<dbReference type="OrthoDB" id="7408868at2"/>
<protein>
    <recommendedName>
        <fullName evidence="3">HTH marR-type domain-containing protein</fullName>
    </recommendedName>
</protein>
<reference evidence="1 2" key="1">
    <citation type="submission" date="2018-04" db="EMBL/GenBank/DDBJ databases">
        <title>Altererythrobacter sp. HME9302 genome sequencing and assembly.</title>
        <authorList>
            <person name="Kang H."/>
            <person name="Kim H."/>
            <person name="Joh K."/>
        </authorList>
    </citation>
    <scope>NUCLEOTIDE SEQUENCE [LARGE SCALE GENOMIC DNA]</scope>
    <source>
        <strain evidence="1 2">HME9302</strain>
    </source>
</reference>
<dbReference type="Gene3D" id="1.10.10.10">
    <property type="entry name" value="Winged helix-like DNA-binding domain superfamily/Winged helix DNA-binding domain"/>
    <property type="match status" value="1"/>
</dbReference>
<gene>
    <name evidence="1" type="ORF">HME9302_02116</name>
</gene>
<name>A0A369QDA5_9SPHN</name>
<dbReference type="AlphaFoldDB" id="A0A369QDA5"/>
<dbReference type="SUPFAM" id="SSF46785">
    <property type="entry name" value="Winged helix' DNA-binding domain"/>
    <property type="match status" value="1"/>
</dbReference>
<dbReference type="EMBL" id="QBKA01000002">
    <property type="protein sequence ID" value="RDC60899.1"/>
    <property type="molecule type" value="Genomic_DNA"/>
</dbReference>